<sequence length="194" mass="22028">MNRQLCVDNVEVSRLTIYVLYIFRLLGQAAVRPVWNNWCWSACVLPSSIIHRLFRPTALYTIFVGIAIYRLSRKPCSRAAVLGAGFVSPGAPETARRFVLDRCRDSTLFTCLRCKEYSPPTWEPGPIPGYVAPRFSRVDIVSDHAAGRRDLLGKLSFIPLLHSFSLLTLLHTYWNRDIWASLKIEVLSTDVCVL</sequence>
<name>A0ABQ9I9L6_9NEOP</name>
<dbReference type="Proteomes" id="UP001159363">
    <property type="component" value="Chromosome 2"/>
</dbReference>
<keyword evidence="2" id="KW-1185">Reference proteome</keyword>
<dbReference type="EMBL" id="JARBHB010000002">
    <property type="protein sequence ID" value="KAJ8893326.1"/>
    <property type="molecule type" value="Genomic_DNA"/>
</dbReference>
<organism evidence="1 2">
    <name type="scientific">Dryococelus australis</name>
    <dbReference type="NCBI Taxonomy" id="614101"/>
    <lineage>
        <taxon>Eukaryota</taxon>
        <taxon>Metazoa</taxon>
        <taxon>Ecdysozoa</taxon>
        <taxon>Arthropoda</taxon>
        <taxon>Hexapoda</taxon>
        <taxon>Insecta</taxon>
        <taxon>Pterygota</taxon>
        <taxon>Neoptera</taxon>
        <taxon>Polyneoptera</taxon>
        <taxon>Phasmatodea</taxon>
        <taxon>Verophasmatodea</taxon>
        <taxon>Anareolatae</taxon>
        <taxon>Phasmatidae</taxon>
        <taxon>Eurycanthinae</taxon>
        <taxon>Dryococelus</taxon>
    </lineage>
</organism>
<proteinExistence type="predicted"/>
<evidence type="ECO:0000313" key="1">
    <source>
        <dbReference type="EMBL" id="KAJ8893326.1"/>
    </source>
</evidence>
<gene>
    <name evidence="1" type="ORF">PR048_005917</name>
</gene>
<protein>
    <submittedName>
        <fullName evidence="1">Uncharacterized protein</fullName>
    </submittedName>
</protein>
<evidence type="ECO:0000313" key="2">
    <source>
        <dbReference type="Proteomes" id="UP001159363"/>
    </source>
</evidence>
<comment type="caution">
    <text evidence="1">The sequence shown here is derived from an EMBL/GenBank/DDBJ whole genome shotgun (WGS) entry which is preliminary data.</text>
</comment>
<accession>A0ABQ9I9L6</accession>
<reference evidence="1 2" key="1">
    <citation type="submission" date="2023-02" db="EMBL/GenBank/DDBJ databases">
        <title>LHISI_Scaffold_Assembly.</title>
        <authorList>
            <person name="Stuart O.P."/>
            <person name="Cleave R."/>
            <person name="Magrath M.J.L."/>
            <person name="Mikheyev A.S."/>
        </authorList>
    </citation>
    <scope>NUCLEOTIDE SEQUENCE [LARGE SCALE GENOMIC DNA]</scope>
    <source>
        <strain evidence="1">Daus_M_001</strain>
        <tissue evidence="1">Leg muscle</tissue>
    </source>
</reference>